<evidence type="ECO:0000313" key="2">
    <source>
        <dbReference type="EMBL" id="MVP01435.1"/>
    </source>
</evidence>
<reference evidence="2 3" key="1">
    <citation type="journal article" date="2019" name="Microorganisms">
        <title>Paenibacillus lutrae sp. nov., A Chitinolytic Species Isolated from A River Otter in Castril Natural Park, Granada, Spain.</title>
        <authorList>
            <person name="Rodriguez M."/>
            <person name="Reina J.C."/>
            <person name="Bejar V."/>
            <person name="Llamas I."/>
        </authorList>
    </citation>
    <scope>NUCLEOTIDE SEQUENCE [LARGE SCALE GENOMIC DNA]</scope>
    <source>
        <strain evidence="2 3">N10</strain>
    </source>
</reference>
<feature type="signal peptide" evidence="1">
    <location>
        <begin position="1"/>
        <end position="19"/>
    </location>
</feature>
<proteinExistence type="predicted"/>
<keyword evidence="1" id="KW-0732">Signal</keyword>
<accession>A0A7X3K0U1</accession>
<feature type="chain" id="PRO_5039304244" evidence="1">
    <location>
        <begin position="20"/>
        <end position="114"/>
    </location>
</feature>
<comment type="caution">
    <text evidence="2">The sequence shown here is derived from an EMBL/GenBank/DDBJ whole genome shotgun (WGS) entry which is preliminary data.</text>
</comment>
<dbReference type="EMBL" id="RHLK01000012">
    <property type="protein sequence ID" value="MVP01435.1"/>
    <property type="molecule type" value="Genomic_DNA"/>
</dbReference>
<evidence type="ECO:0000313" key="3">
    <source>
        <dbReference type="Proteomes" id="UP000490800"/>
    </source>
</evidence>
<keyword evidence="3" id="KW-1185">Reference proteome</keyword>
<name>A0A7X3K0U1_9BACL</name>
<sequence length="114" mass="12986">MFRMLLMLLALIIFISASDQTDGRNHVTIVYIRHKYFLADAIKGNLLGPRIGEIDRKTLTQARCDTDCAPPLIKGGEQLYTIRDSKDIAALVHGTYYRFAYYNFTARVVRSEAI</sequence>
<dbReference type="Proteomes" id="UP000490800">
    <property type="component" value="Unassembled WGS sequence"/>
</dbReference>
<evidence type="ECO:0000256" key="1">
    <source>
        <dbReference type="SAM" id="SignalP"/>
    </source>
</evidence>
<dbReference type="RefSeq" id="WP_157337827.1">
    <property type="nucleotide sequence ID" value="NZ_RHLK01000012.1"/>
</dbReference>
<organism evidence="2 3">
    <name type="scientific">Paenibacillus lutrae</name>
    <dbReference type="NCBI Taxonomy" id="2078573"/>
    <lineage>
        <taxon>Bacteria</taxon>
        <taxon>Bacillati</taxon>
        <taxon>Bacillota</taxon>
        <taxon>Bacilli</taxon>
        <taxon>Bacillales</taxon>
        <taxon>Paenibacillaceae</taxon>
        <taxon>Paenibacillus</taxon>
    </lineage>
</organism>
<dbReference type="AlphaFoldDB" id="A0A7X3K0U1"/>
<gene>
    <name evidence="2" type="ORF">EDM21_18215</name>
</gene>
<protein>
    <submittedName>
        <fullName evidence="2">Uncharacterized protein</fullName>
    </submittedName>
</protein>